<dbReference type="Proteomes" id="UP001049176">
    <property type="component" value="Chromosome 4"/>
</dbReference>
<feature type="compositionally biased region" description="Polar residues" evidence="1">
    <location>
        <begin position="280"/>
        <end position="294"/>
    </location>
</feature>
<feature type="region of interest" description="Disordered" evidence="1">
    <location>
        <begin position="167"/>
        <end position="305"/>
    </location>
</feature>
<dbReference type="EMBL" id="CM032184">
    <property type="protein sequence ID" value="KAG7093727.1"/>
    <property type="molecule type" value="Genomic_DNA"/>
</dbReference>
<feature type="compositionally biased region" description="Polar residues" evidence="1">
    <location>
        <begin position="128"/>
        <end position="143"/>
    </location>
</feature>
<feature type="region of interest" description="Disordered" evidence="1">
    <location>
        <begin position="72"/>
        <end position="94"/>
    </location>
</feature>
<organism evidence="2 3">
    <name type="scientific">Marasmius oreades</name>
    <name type="common">fairy-ring Marasmius</name>
    <dbReference type="NCBI Taxonomy" id="181124"/>
    <lineage>
        <taxon>Eukaryota</taxon>
        <taxon>Fungi</taxon>
        <taxon>Dikarya</taxon>
        <taxon>Basidiomycota</taxon>
        <taxon>Agaricomycotina</taxon>
        <taxon>Agaricomycetes</taxon>
        <taxon>Agaricomycetidae</taxon>
        <taxon>Agaricales</taxon>
        <taxon>Marasmiineae</taxon>
        <taxon>Marasmiaceae</taxon>
        <taxon>Marasmius</taxon>
    </lineage>
</organism>
<feature type="region of interest" description="Disordered" evidence="1">
    <location>
        <begin position="108"/>
        <end position="155"/>
    </location>
</feature>
<feature type="compositionally biased region" description="Low complexity" evidence="1">
    <location>
        <begin position="171"/>
        <end position="185"/>
    </location>
</feature>
<accession>A0A9P7S273</accession>
<dbReference type="KEGG" id="more:E1B28_007379"/>
<sequence length="401" mass="44273">MGRALFSQAYAAPVIHEDNAYAAENPLEKAGYDRWSITNPFDPDSDEFFSNAQTERFLEPDELTEQQVLISSSVPPSDTDPDLLPPNAGSPVTNWVAVGPNMWARTVRRTNSLPSPPPVPSQMDLLESASSSGTTTPRSASPQTPDPVYSPTLPGFVPTEELLARLPPPATTTTITAATPSLTGTSPRRRRPTNPQGESLSPPLSVSPRLYTWSRSRPEEDELQSTTLRRIRPRIDSGSTSATPSMRSVRRSRTRSLGPVHQHPESLMPGAGSWHERSSYQRLSSVNADTGHSSTNRDESGGSANSRISRLLSGIEDDNAVALVRRLLERSDRTREYARDRVGDLDNHIERLARERERILSAHLQDMVAREDLLRRSADTALEEETEPFIPEPDGLRFVAL</sequence>
<dbReference type="OrthoDB" id="3265863at2759"/>
<comment type="caution">
    <text evidence="2">The sequence shown here is derived from an EMBL/GenBank/DDBJ whole genome shotgun (WGS) entry which is preliminary data.</text>
</comment>
<evidence type="ECO:0000313" key="3">
    <source>
        <dbReference type="Proteomes" id="UP001049176"/>
    </source>
</evidence>
<dbReference type="GeneID" id="66076455"/>
<feature type="compositionally biased region" description="Low complexity" evidence="1">
    <location>
        <begin position="199"/>
        <end position="210"/>
    </location>
</feature>
<dbReference type="RefSeq" id="XP_043010197.1">
    <property type="nucleotide sequence ID" value="XM_043152111.1"/>
</dbReference>
<protein>
    <submittedName>
        <fullName evidence="2">Uncharacterized protein</fullName>
    </submittedName>
</protein>
<keyword evidence="3" id="KW-1185">Reference proteome</keyword>
<evidence type="ECO:0000313" key="2">
    <source>
        <dbReference type="EMBL" id="KAG7093727.1"/>
    </source>
</evidence>
<gene>
    <name evidence="2" type="ORF">E1B28_007379</name>
</gene>
<proteinExistence type="predicted"/>
<evidence type="ECO:0000256" key="1">
    <source>
        <dbReference type="SAM" id="MobiDB-lite"/>
    </source>
</evidence>
<name>A0A9P7S273_9AGAR</name>
<dbReference type="AlphaFoldDB" id="A0A9P7S273"/>
<reference evidence="2" key="1">
    <citation type="journal article" date="2021" name="Genome Biol. Evol.">
        <title>The assembled and annotated genome of the fairy-ring fungus Marasmius oreades.</title>
        <authorList>
            <person name="Hiltunen M."/>
            <person name="Ament-Velasquez S.L."/>
            <person name="Johannesson H."/>
        </authorList>
    </citation>
    <scope>NUCLEOTIDE SEQUENCE</scope>
    <source>
        <strain evidence="2">03SP1</strain>
    </source>
</reference>